<dbReference type="OrthoDB" id="9805026at2"/>
<dbReference type="eggNOG" id="COG0571">
    <property type="taxonomic scope" value="Bacteria"/>
</dbReference>
<feature type="domain" description="RNase III" evidence="12">
    <location>
        <begin position="40"/>
        <end position="168"/>
    </location>
</feature>
<dbReference type="HAMAP" id="MF_00104">
    <property type="entry name" value="RNase_III"/>
    <property type="match status" value="1"/>
</dbReference>
<dbReference type="GO" id="GO:0019843">
    <property type="term" value="F:rRNA binding"/>
    <property type="evidence" value="ECO:0007669"/>
    <property type="project" value="UniProtKB-KW"/>
</dbReference>
<keyword evidence="7 9" id="KW-0378">Hydrolase</keyword>
<dbReference type="SMART" id="SM00535">
    <property type="entry name" value="RIBOc"/>
    <property type="match status" value="1"/>
</dbReference>
<dbReference type="InterPro" id="IPR014720">
    <property type="entry name" value="dsRBD_dom"/>
</dbReference>
<feature type="binding site" evidence="9">
    <location>
        <position position="81"/>
    </location>
    <ligand>
        <name>Mg(2+)</name>
        <dbReference type="ChEBI" id="CHEBI:18420"/>
    </ligand>
</feature>
<evidence type="ECO:0000313" key="13">
    <source>
        <dbReference type="EMBL" id="ACE03151.1"/>
    </source>
</evidence>
<evidence type="ECO:0000256" key="1">
    <source>
        <dbReference type="ARBA" id="ARBA00000109"/>
    </source>
</evidence>
<keyword evidence="9" id="KW-0963">Cytoplasm</keyword>
<feature type="binding site" evidence="9">
    <location>
        <position position="154"/>
    </location>
    <ligand>
        <name>Mg(2+)</name>
        <dbReference type="ChEBI" id="CHEBI:18420"/>
    </ligand>
</feature>
<dbReference type="EMBL" id="CP001101">
    <property type="protein sequence ID" value="ACE03151.1"/>
    <property type="molecule type" value="Genomic_DNA"/>
</dbReference>
<dbReference type="Pfam" id="PF14622">
    <property type="entry name" value="Ribonucleas_3_3"/>
    <property type="match status" value="1"/>
</dbReference>
<dbReference type="Gene3D" id="1.10.1520.10">
    <property type="entry name" value="Ribonuclease III domain"/>
    <property type="match status" value="1"/>
</dbReference>
<dbReference type="InterPro" id="IPR000999">
    <property type="entry name" value="RNase_III_dom"/>
</dbReference>
<gene>
    <name evidence="9" type="primary">rnc</name>
    <name evidence="13" type="ordered locus">Cphamn1_0177</name>
</gene>
<comment type="function">
    <text evidence="9">Digests double-stranded RNA. Involved in the processing of primary rRNA transcript to yield the immediate precursors to the large and small rRNAs (23S and 16S). Processes some mRNAs, and tRNAs when they are encoded in the rRNA operon. Processes pre-crRNA and tracrRNA of type II CRISPR loci if present in the organism.</text>
</comment>
<dbReference type="GO" id="GO:0006397">
    <property type="term" value="P:mRNA processing"/>
    <property type="evidence" value="ECO:0007669"/>
    <property type="project" value="UniProtKB-UniRule"/>
</dbReference>
<evidence type="ECO:0000259" key="11">
    <source>
        <dbReference type="PROSITE" id="PS50137"/>
    </source>
</evidence>
<protein>
    <recommendedName>
        <fullName evidence="9">Ribonuclease 3</fullName>
        <ecNumber evidence="9">3.1.26.3</ecNumber>
    </recommendedName>
    <alternativeName>
        <fullName evidence="9">Ribonuclease III</fullName>
        <shortName evidence="9">RNase III</shortName>
    </alternativeName>
</protein>
<dbReference type="GO" id="GO:0003725">
    <property type="term" value="F:double-stranded RNA binding"/>
    <property type="evidence" value="ECO:0007669"/>
    <property type="project" value="TreeGrafter"/>
</dbReference>
<evidence type="ECO:0000256" key="6">
    <source>
        <dbReference type="ARBA" id="ARBA00022759"/>
    </source>
</evidence>
<organism evidence="13">
    <name type="scientific">Chlorobium phaeobacteroides (strain BS1)</name>
    <dbReference type="NCBI Taxonomy" id="331678"/>
    <lineage>
        <taxon>Bacteria</taxon>
        <taxon>Pseudomonadati</taxon>
        <taxon>Chlorobiota</taxon>
        <taxon>Chlorobiia</taxon>
        <taxon>Chlorobiales</taxon>
        <taxon>Chlorobiaceae</taxon>
        <taxon>Chlorobium/Pelodictyon group</taxon>
        <taxon>Chlorobium</taxon>
    </lineage>
</organism>
<keyword evidence="9" id="KW-0460">Magnesium</keyword>
<evidence type="ECO:0000256" key="9">
    <source>
        <dbReference type="HAMAP-Rule" id="MF_00104"/>
    </source>
</evidence>
<comment type="subunit">
    <text evidence="9">Homodimer.</text>
</comment>
<evidence type="ECO:0000256" key="4">
    <source>
        <dbReference type="ARBA" id="ARBA00022664"/>
    </source>
</evidence>
<dbReference type="GO" id="GO:0008033">
    <property type="term" value="P:tRNA processing"/>
    <property type="evidence" value="ECO:0007669"/>
    <property type="project" value="UniProtKB-KW"/>
</dbReference>
<dbReference type="SUPFAM" id="SSF69065">
    <property type="entry name" value="RNase III domain-like"/>
    <property type="match status" value="1"/>
</dbReference>
<dbReference type="GO" id="GO:0005737">
    <property type="term" value="C:cytoplasm"/>
    <property type="evidence" value="ECO:0007669"/>
    <property type="project" value="UniProtKB-SubCell"/>
</dbReference>
<keyword evidence="9" id="KW-0479">Metal-binding</keyword>
<keyword evidence="4 9" id="KW-0507">mRNA processing</keyword>
<comment type="similarity">
    <text evidence="2">Belongs to the ribonuclease III family.</text>
</comment>
<dbReference type="GO" id="GO:0010468">
    <property type="term" value="P:regulation of gene expression"/>
    <property type="evidence" value="ECO:0007669"/>
    <property type="project" value="TreeGrafter"/>
</dbReference>
<dbReference type="CDD" id="cd10845">
    <property type="entry name" value="DSRM_RNAse_III_family"/>
    <property type="match status" value="1"/>
</dbReference>
<dbReference type="PROSITE" id="PS50142">
    <property type="entry name" value="RNASE_3_2"/>
    <property type="match status" value="1"/>
</dbReference>
<dbReference type="HOGENOM" id="CLU_000907_1_0_10"/>
<evidence type="ECO:0000256" key="10">
    <source>
        <dbReference type="SAM" id="MobiDB-lite"/>
    </source>
</evidence>
<dbReference type="Gene3D" id="3.30.160.20">
    <property type="match status" value="1"/>
</dbReference>
<keyword evidence="8 9" id="KW-0694">RNA-binding</keyword>
<dbReference type="FunFam" id="1.10.1520.10:FF:000001">
    <property type="entry name" value="Ribonuclease 3"/>
    <property type="match status" value="1"/>
</dbReference>
<sequence>MEKLWQKLSSLAFNRPQSHEQSETGPTTDRNAPPIPQNTSTWLEDILGFSPIDEKLYVIALTHRSIVHDHPEASDSNQRLEFLGDAVLDLIISELLYTVFPESDEGKLSSNRAKIVNRKSLAGFAGKISLGEHLLIGETADKINIQTSTSSLADAFEALIGALYLDKGLEETRKFIMRHVAGHVDIKKIDTVENNYKSRLIEYTQSCQIAPPVYTVVSEEGAEHEKLFTIEVSCDNRPLGKGSARRKKDAEQTAAREALEELEARKRSESD</sequence>
<evidence type="ECO:0000256" key="8">
    <source>
        <dbReference type="ARBA" id="ARBA00022884"/>
    </source>
</evidence>
<feature type="domain" description="DRBM" evidence="11">
    <location>
        <begin position="195"/>
        <end position="264"/>
    </location>
</feature>
<dbReference type="InterPro" id="IPR011907">
    <property type="entry name" value="RNase_III"/>
</dbReference>
<evidence type="ECO:0000256" key="3">
    <source>
        <dbReference type="ARBA" id="ARBA00022552"/>
    </source>
</evidence>
<dbReference type="STRING" id="331678.Cphamn1_0177"/>
<keyword evidence="3 9" id="KW-0698">rRNA processing</keyword>
<dbReference type="PROSITE" id="PS50137">
    <property type="entry name" value="DS_RBD"/>
    <property type="match status" value="1"/>
</dbReference>
<dbReference type="SMART" id="SM00358">
    <property type="entry name" value="DSRM"/>
    <property type="match status" value="1"/>
</dbReference>
<dbReference type="AlphaFoldDB" id="B3EKH3"/>
<dbReference type="PANTHER" id="PTHR11207">
    <property type="entry name" value="RIBONUCLEASE III"/>
    <property type="match status" value="1"/>
</dbReference>
<keyword evidence="9" id="KW-0699">rRNA-binding</keyword>
<reference evidence="13" key="1">
    <citation type="submission" date="2008-06" db="EMBL/GenBank/DDBJ databases">
        <title>Complete sequence of Chlorobium phaeobacteroides BS1.</title>
        <authorList>
            <consortium name="US DOE Joint Genome Institute"/>
            <person name="Lucas S."/>
            <person name="Copeland A."/>
            <person name="Lapidus A."/>
            <person name="Glavina del Rio T."/>
            <person name="Dalin E."/>
            <person name="Tice H."/>
            <person name="Bruce D."/>
            <person name="Goodwin L."/>
            <person name="Pitluck S."/>
            <person name="Schmutz J."/>
            <person name="Larimer F."/>
            <person name="Land M."/>
            <person name="Hauser L."/>
            <person name="Kyrpides N."/>
            <person name="Ovchinnikova G."/>
            <person name="Li T."/>
            <person name="Liu Z."/>
            <person name="Zhao F."/>
            <person name="Overmann J."/>
            <person name="Bryant D.A."/>
            <person name="Richardson P."/>
        </authorList>
    </citation>
    <scope>NUCLEOTIDE SEQUENCE [LARGE SCALE GENOMIC DNA]</scope>
    <source>
        <strain evidence="13">BS1</strain>
    </source>
</reference>
<dbReference type="KEGG" id="cpb:Cphamn1_0177"/>
<dbReference type="PANTHER" id="PTHR11207:SF0">
    <property type="entry name" value="RIBONUCLEASE 3"/>
    <property type="match status" value="1"/>
</dbReference>
<dbReference type="InterPro" id="IPR036389">
    <property type="entry name" value="RNase_III_sf"/>
</dbReference>
<feature type="binding site" evidence="9">
    <location>
        <position position="157"/>
    </location>
    <ligand>
        <name>Mg(2+)</name>
        <dbReference type="ChEBI" id="CHEBI:18420"/>
    </ligand>
</feature>
<dbReference type="PROSITE" id="PS00517">
    <property type="entry name" value="RNASE_3_1"/>
    <property type="match status" value="1"/>
</dbReference>
<keyword evidence="6 9" id="KW-0255">Endonuclease</keyword>
<dbReference type="CDD" id="cd00593">
    <property type="entry name" value="RIBOc"/>
    <property type="match status" value="1"/>
</dbReference>
<feature type="region of interest" description="Disordered" evidence="10">
    <location>
        <begin position="14"/>
        <end position="37"/>
    </location>
</feature>
<evidence type="ECO:0000256" key="2">
    <source>
        <dbReference type="ARBA" id="ARBA00010183"/>
    </source>
</evidence>
<dbReference type="NCBIfam" id="TIGR02191">
    <property type="entry name" value="RNaseIII"/>
    <property type="match status" value="1"/>
</dbReference>
<feature type="active site" evidence="9">
    <location>
        <position position="157"/>
    </location>
</feature>
<evidence type="ECO:0000259" key="12">
    <source>
        <dbReference type="PROSITE" id="PS50142"/>
    </source>
</evidence>
<comment type="subcellular location">
    <subcellularLocation>
        <location evidence="9">Cytoplasm</location>
    </subcellularLocation>
</comment>
<evidence type="ECO:0000256" key="5">
    <source>
        <dbReference type="ARBA" id="ARBA00022722"/>
    </source>
</evidence>
<proteinExistence type="inferred from homology"/>
<comment type="catalytic activity">
    <reaction evidence="1 9">
        <text>Endonucleolytic cleavage to 5'-phosphomonoester.</text>
        <dbReference type="EC" id="3.1.26.3"/>
    </reaction>
</comment>
<accession>B3EKH3</accession>
<keyword evidence="5 9" id="KW-0540">Nuclease</keyword>
<dbReference type="EC" id="3.1.26.3" evidence="9"/>
<dbReference type="GO" id="GO:0004525">
    <property type="term" value="F:ribonuclease III activity"/>
    <property type="evidence" value="ECO:0007669"/>
    <property type="project" value="UniProtKB-UniRule"/>
</dbReference>
<dbReference type="Pfam" id="PF00035">
    <property type="entry name" value="dsrm"/>
    <property type="match status" value="1"/>
</dbReference>
<dbReference type="SUPFAM" id="SSF54768">
    <property type="entry name" value="dsRNA-binding domain-like"/>
    <property type="match status" value="1"/>
</dbReference>
<feature type="active site" evidence="9">
    <location>
        <position position="85"/>
    </location>
</feature>
<dbReference type="GO" id="GO:0006364">
    <property type="term" value="P:rRNA processing"/>
    <property type="evidence" value="ECO:0007669"/>
    <property type="project" value="UniProtKB-UniRule"/>
</dbReference>
<dbReference type="GO" id="GO:0046872">
    <property type="term" value="F:metal ion binding"/>
    <property type="evidence" value="ECO:0007669"/>
    <property type="project" value="UniProtKB-KW"/>
</dbReference>
<name>B3EKH3_CHLPB</name>
<evidence type="ECO:0000256" key="7">
    <source>
        <dbReference type="ARBA" id="ARBA00022801"/>
    </source>
</evidence>
<keyword evidence="9" id="KW-0819">tRNA processing</keyword>
<comment type="cofactor">
    <cofactor evidence="9">
        <name>Mg(2+)</name>
        <dbReference type="ChEBI" id="CHEBI:18420"/>
    </cofactor>
</comment>